<evidence type="ECO:0000313" key="2">
    <source>
        <dbReference type="EMBL" id="PIV07756.1"/>
    </source>
</evidence>
<accession>A0A2M7BQJ6</accession>
<comment type="caution">
    <text evidence="2">The sequence shown here is derived from an EMBL/GenBank/DDBJ whole genome shotgun (WGS) entry which is preliminary data.</text>
</comment>
<dbReference type="EMBL" id="PEVB01000021">
    <property type="protein sequence ID" value="PIV07756.1"/>
    <property type="molecule type" value="Genomic_DNA"/>
</dbReference>
<sequence length="131" mass="15248">MGLMKKIIVDSNVLLRFLIDEDSLLQSESLKILNRAENGKLLIILNEIVIAECIWVMMSVYKLDKLSVFEKIKNLIIKDCFEIINRDLIYNSLKLFSQVNLSWIDCYLCCQSKLLDIKLATFDEKLVKLCK</sequence>
<protein>
    <recommendedName>
        <fullName evidence="1">PIN domain-containing protein</fullName>
    </recommendedName>
</protein>
<gene>
    <name evidence="2" type="ORF">COS53_00690</name>
</gene>
<reference evidence="3" key="1">
    <citation type="submission" date="2017-09" db="EMBL/GenBank/DDBJ databases">
        <title>Depth-based differentiation of microbial function through sediment-hosted aquifers and enrichment of novel symbionts in the deep terrestrial subsurface.</title>
        <authorList>
            <person name="Probst A.J."/>
            <person name="Ladd B."/>
            <person name="Jarett J.K."/>
            <person name="Geller-Mcgrath D.E."/>
            <person name="Sieber C.M.K."/>
            <person name="Emerson J.B."/>
            <person name="Anantharaman K."/>
            <person name="Thomas B.C."/>
            <person name="Malmstrom R."/>
            <person name="Stieglmeier M."/>
            <person name="Klingl A."/>
            <person name="Woyke T."/>
            <person name="Ryan C.M."/>
            <person name="Banfield J.F."/>
        </authorList>
    </citation>
    <scope>NUCLEOTIDE SEQUENCE [LARGE SCALE GENOMIC DNA]</scope>
</reference>
<evidence type="ECO:0000259" key="1">
    <source>
        <dbReference type="Pfam" id="PF01850"/>
    </source>
</evidence>
<proteinExistence type="predicted"/>
<dbReference type="AlphaFoldDB" id="A0A2M7BQJ6"/>
<organism evidence="2 3">
    <name type="scientific">Candidatus Shapirobacteria bacterium CG03_land_8_20_14_0_80_35_14</name>
    <dbReference type="NCBI Taxonomy" id="1974878"/>
    <lineage>
        <taxon>Bacteria</taxon>
        <taxon>Candidatus Shapironibacteriota</taxon>
    </lineage>
</organism>
<dbReference type="SUPFAM" id="SSF88723">
    <property type="entry name" value="PIN domain-like"/>
    <property type="match status" value="1"/>
</dbReference>
<name>A0A2M7BQJ6_9BACT</name>
<dbReference type="Pfam" id="PF01850">
    <property type="entry name" value="PIN"/>
    <property type="match status" value="1"/>
</dbReference>
<dbReference type="Proteomes" id="UP000229191">
    <property type="component" value="Unassembled WGS sequence"/>
</dbReference>
<feature type="domain" description="PIN" evidence="1">
    <location>
        <begin position="7"/>
        <end position="129"/>
    </location>
</feature>
<evidence type="ECO:0000313" key="3">
    <source>
        <dbReference type="Proteomes" id="UP000229191"/>
    </source>
</evidence>
<dbReference type="InterPro" id="IPR002716">
    <property type="entry name" value="PIN_dom"/>
</dbReference>
<dbReference type="InterPro" id="IPR029060">
    <property type="entry name" value="PIN-like_dom_sf"/>
</dbReference>
<dbReference type="Gene3D" id="3.40.50.1010">
    <property type="entry name" value="5'-nuclease"/>
    <property type="match status" value="1"/>
</dbReference>